<name>A0A450WK73_9GAMM</name>
<proteinExistence type="predicted"/>
<sequence length="78" mass="8723">MEKDNKKTKCVGFSVNTKHENDSKSDPVEGFAKRSVEIGARAALDEYMDNSGISDEGYLWIFATINENLDRLCCDSVD</sequence>
<accession>A0A450WK73</accession>
<dbReference type="EMBL" id="CAADFK010000117">
    <property type="protein sequence ID" value="VFK17433.1"/>
    <property type="molecule type" value="Genomic_DNA"/>
</dbReference>
<dbReference type="AlphaFoldDB" id="A0A450WK73"/>
<gene>
    <name evidence="1" type="ORF">BECKLPF1236B_GA0070989_11175</name>
</gene>
<reference evidence="1" key="1">
    <citation type="submission" date="2019-02" db="EMBL/GenBank/DDBJ databases">
        <authorList>
            <person name="Gruber-Vodicka R. H."/>
            <person name="Seah K. B. B."/>
        </authorList>
    </citation>
    <scope>NUCLEOTIDE SEQUENCE</scope>
    <source>
        <strain evidence="1">BECK_S313</strain>
    </source>
</reference>
<protein>
    <submittedName>
        <fullName evidence="1">Uncharacterized protein</fullName>
    </submittedName>
</protein>
<organism evidence="1">
    <name type="scientific">Candidatus Kentrum sp. LPFa</name>
    <dbReference type="NCBI Taxonomy" id="2126335"/>
    <lineage>
        <taxon>Bacteria</taxon>
        <taxon>Pseudomonadati</taxon>
        <taxon>Pseudomonadota</taxon>
        <taxon>Gammaproteobacteria</taxon>
        <taxon>Candidatus Kentrum</taxon>
    </lineage>
</organism>
<evidence type="ECO:0000313" key="1">
    <source>
        <dbReference type="EMBL" id="VFK17433.1"/>
    </source>
</evidence>